<feature type="domain" description="UspA" evidence="5">
    <location>
        <begin position="184"/>
        <end position="297"/>
    </location>
</feature>
<dbReference type="RefSeq" id="WP_126805580.1">
    <property type="nucleotide sequence ID" value="NZ_PIPP01000001.1"/>
</dbReference>
<feature type="domain" description="UspA" evidence="5">
    <location>
        <begin position="1"/>
        <end position="144"/>
    </location>
</feature>
<keyword evidence="7" id="KW-1185">Reference proteome</keyword>
<evidence type="ECO:0000313" key="7">
    <source>
        <dbReference type="Proteomes" id="UP000286934"/>
    </source>
</evidence>
<organism evidence="6 7">
    <name type="scientific">Aliidiomarina shirensis</name>
    <dbReference type="NCBI Taxonomy" id="1048642"/>
    <lineage>
        <taxon>Bacteria</taxon>
        <taxon>Pseudomonadati</taxon>
        <taxon>Pseudomonadota</taxon>
        <taxon>Gammaproteobacteria</taxon>
        <taxon>Alteromonadales</taxon>
        <taxon>Idiomarinaceae</taxon>
        <taxon>Aliidiomarina</taxon>
    </lineage>
</organism>
<dbReference type="InterPro" id="IPR006016">
    <property type="entry name" value="UspA"/>
</dbReference>
<comment type="subcellular location">
    <subcellularLocation>
        <location evidence="1">Cytoplasm</location>
    </subcellularLocation>
</comment>
<gene>
    <name evidence="6" type="ORF">CWE13_01570</name>
</gene>
<dbReference type="PANTHER" id="PTHR47892">
    <property type="entry name" value="UNIVERSAL STRESS PROTEIN E"/>
    <property type="match status" value="1"/>
</dbReference>
<protein>
    <submittedName>
        <fullName evidence="6">Universal stress protein UspE</fullName>
    </submittedName>
</protein>
<dbReference type="AlphaFoldDB" id="A0A432WX99"/>
<evidence type="ECO:0000259" key="5">
    <source>
        <dbReference type="Pfam" id="PF00582"/>
    </source>
</evidence>
<evidence type="ECO:0000313" key="6">
    <source>
        <dbReference type="EMBL" id="RUO38357.1"/>
    </source>
</evidence>
<accession>A0A432WX99</accession>
<evidence type="ECO:0000256" key="3">
    <source>
        <dbReference type="ARBA" id="ARBA00022490"/>
    </source>
</evidence>
<dbReference type="Proteomes" id="UP000286934">
    <property type="component" value="Unassembled WGS sequence"/>
</dbReference>
<dbReference type="OrthoDB" id="239260at2"/>
<proteinExistence type="inferred from homology"/>
<keyword evidence="3" id="KW-0963">Cytoplasm</keyword>
<dbReference type="PANTHER" id="PTHR47892:SF1">
    <property type="entry name" value="UNIVERSAL STRESS PROTEIN E"/>
    <property type="match status" value="1"/>
</dbReference>
<name>A0A432WX99_9GAMM</name>
<evidence type="ECO:0000256" key="1">
    <source>
        <dbReference type="ARBA" id="ARBA00004496"/>
    </source>
</evidence>
<dbReference type="EMBL" id="PIPP01000001">
    <property type="protein sequence ID" value="RUO38357.1"/>
    <property type="molecule type" value="Genomic_DNA"/>
</dbReference>
<comment type="similarity">
    <text evidence="2">Belongs to the universal stress protein A family.</text>
</comment>
<dbReference type="Pfam" id="PF00582">
    <property type="entry name" value="Usp"/>
    <property type="match status" value="2"/>
</dbReference>
<dbReference type="SUPFAM" id="SSF52402">
    <property type="entry name" value="Adenine nucleotide alpha hydrolases-like"/>
    <property type="match status" value="2"/>
</dbReference>
<comment type="caution">
    <text evidence="6">The sequence shown here is derived from an EMBL/GenBank/DDBJ whole genome shotgun (WGS) entry which is preliminary data.</text>
</comment>
<evidence type="ECO:0000256" key="2">
    <source>
        <dbReference type="ARBA" id="ARBA00008791"/>
    </source>
</evidence>
<dbReference type="Gene3D" id="3.40.50.12370">
    <property type="match status" value="1"/>
</dbReference>
<sequence>MFKHLLVVLDPALEEQKALIRALHLARLQPARLTLFLSIYDFAYEMTTMLSGEEREQMRQSLIEDRKVWVKELLEGFDVAKHNIEICVQWHHRPFEAIIRKAMEIDCDLIVKGTRKHDTLQSVIFTPTDWHLLRKAPSPVLLVKDHEWPQHGSVLAAVNAGSDSEVHQTLNEKIIKAAGYISIKLNSHLHLVNCYPGAPAAIAVEIPEFDVHQYQASVREHHEEALAEIARKVEVDFTGLHLREGLPDNEIPKVAHELDAALVVLGTIGRTGITAALLGNTAEHVIEQLDCDLLAIKPEGFLSPLAKG</sequence>
<dbReference type="GO" id="GO:0005737">
    <property type="term" value="C:cytoplasm"/>
    <property type="evidence" value="ECO:0007669"/>
    <property type="project" value="UniProtKB-SubCell"/>
</dbReference>
<reference evidence="7" key="1">
    <citation type="journal article" date="2018" name="Front. Microbiol.">
        <title>Genome-Based Analysis Reveals the Taxonomy and Diversity of the Family Idiomarinaceae.</title>
        <authorList>
            <person name="Liu Y."/>
            <person name="Lai Q."/>
            <person name="Shao Z."/>
        </authorList>
    </citation>
    <scope>NUCLEOTIDE SEQUENCE [LARGE SCALE GENOMIC DNA]</scope>
    <source>
        <strain evidence="7">AIS</strain>
    </source>
</reference>
<comment type="function">
    <text evidence="4">Required for resistance to DNA-damaging agents.</text>
</comment>
<evidence type="ECO:0000256" key="4">
    <source>
        <dbReference type="ARBA" id="ARBA00037131"/>
    </source>
</evidence>
<dbReference type="NCBIfam" id="NF008380">
    <property type="entry name" value="PRK11175.1"/>
    <property type="match status" value="1"/>
</dbReference>